<evidence type="ECO:0000259" key="2">
    <source>
        <dbReference type="Pfam" id="PF01266"/>
    </source>
</evidence>
<evidence type="ECO:0000256" key="1">
    <source>
        <dbReference type="SAM" id="MobiDB-lite"/>
    </source>
</evidence>
<dbReference type="RefSeq" id="WP_163887004.1">
    <property type="nucleotide sequence ID" value="NZ_BLLB01000002.1"/>
</dbReference>
<dbReference type="Gene3D" id="3.30.9.10">
    <property type="entry name" value="D-Amino Acid Oxidase, subunit A, domain 2"/>
    <property type="match status" value="1"/>
</dbReference>
<reference evidence="3 4" key="1">
    <citation type="journal article" date="2019" name="Emerg. Microbes Infect.">
        <title>Comprehensive subspecies identification of 175 nontuberculous mycobacteria species based on 7547 genomic profiles.</title>
        <authorList>
            <person name="Matsumoto Y."/>
            <person name="Kinjo T."/>
            <person name="Motooka D."/>
            <person name="Nabeya D."/>
            <person name="Jung N."/>
            <person name="Uechi K."/>
            <person name="Horii T."/>
            <person name="Iida T."/>
            <person name="Fujita J."/>
            <person name="Nakamura S."/>
        </authorList>
    </citation>
    <scope>NUCLEOTIDE SEQUENCE [LARGE SCALE GENOMIC DNA]</scope>
    <source>
        <strain evidence="3 4">JCM 30996</strain>
    </source>
</reference>
<name>A0A7I9ZHL9_9MYCO</name>
<feature type="domain" description="FAD dependent oxidoreductase" evidence="2">
    <location>
        <begin position="32"/>
        <end position="393"/>
    </location>
</feature>
<feature type="region of interest" description="Disordered" evidence="1">
    <location>
        <begin position="1"/>
        <end position="23"/>
    </location>
</feature>
<dbReference type="InterPro" id="IPR036188">
    <property type="entry name" value="FAD/NAD-bd_sf"/>
</dbReference>
<gene>
    <name evidence="3" type="ORF">MHIP_06110</name>
</gene>
<accession>A0A7I9ZHL9</accession>
<dbReference type="EMBL" id="BLLB01000002">
    <property type="protein sequence ID" value="GFH00128.1"/>
    <property type="molecule type" value="Genomic_DNA"/>
</dbReference>
<dbReference type="PANTHER" id="PTHR13847">
    <property type="entry name" value="SARCOSINE DEHYDROGENASE-RELATED"/>
    <property type="match status" value="1"/>
</dbReference>
<dbReference type="InterPro" id="IPR006076">
    <property type="entry name" value="FAD-dep_OxRdtase"/>
</dbReference>
<dbReference type="Gene3D" id="3.50.50.60">
    <property type="entry name" value="FAD/NAD(P)-binding domain"/>
    <property type="match status" value="1"/>
</dbReference>
<evidence type="ECO:0000313" key="3">
    <source>
        <dbReference type="EMBL" id="GFH00128.1"/>
    </source>
</evidence>
<dbReference type="Proteomes" id="UP000465304">
    <property type="component" value="Unassembled WGS sequence"/>
</dbReference>
<protein>
    <submittedName>
        <fullName evidence="3">FAD-dependent oxidoreductase</fullName>
    </submittedName>
</protein>
<evidence type="ECO:0000313" key="4">
    <source>
        <dbReference type="Proteomes" id="UP000465304"/>
    </source>
</evidence>
<keyword evidence="4" id="KW-1185">Reference proteome</keyword>
<dbReference type="SUPFAM" id="SSF51905">
    <property type="entry name" value="FAD/NAD(P)-binding domain"/>
    <property type="match status" value="1"/>
</dbReference>
<organism evidence="3 4">
    <name type="scientific">Mycolicibacterium hippocampi</name>
    <dbReference type="NCBI Taxonomy" id="659824"/>
    <lineage>
        <taxon>Bacteria</taxon>
        <taxon>Bacillati</taxon>
        <taxon>Actinomycetota</taxon>
        <taxon>Actinomycetes</taxon>
        <taxon>Mycobacteriales</taxon>
        <taxon>Mycobacteriaceae</taxon>
        <taxon>Mycolicibacterium</taxon>
    </lineage>
</organism>
<sequence>MSTHAPVNGHVSHWFDGPPRTRAPLPGSRDADVCIVGAGYTGLWTAYYLKRADPSLRIVVLEARFAGFGASGRNGGWLSGLVPGDRERMARQYGHDRVVAWQRALNDTVDEVIDVAARENIDAGIVKGGTLEVARNPAQASRLAAAIDAERRWQVDGIEPLTAEEARSRIRIDRVVAAYLNPHCARIQPARLVRGLAETVERLGVDIYERSPVTEIATGRATTGRGVVTAPVVLRATEGFTASLPGLKRRWLPMNSSMIATDPIPARLWETIGWEGRQTLGDTAHGFFYAQRTVDDRIAIGGRSVPYRFGSRIDRDGRVPERTVTHLRATLHALLPQVADVPIAHGWCGVLAVPRDWEATVDFDRTTGLGWAGGYVGHGVTATNLAARTLTDLVLDRATPLTALPWVGHRSRGWEPEPLRWLGVRGMYLAYKAADWHEARGGPRTSPIAVVADKIAGRPH</sequence>
<proteinExistence type="predicted"/>
<comment type="caution">
    <text evidence="3">The sequence shown here is derived from an EMBL/GenBank/DDBJ whole genome shotgun (WGS) entry which is preliminary data.</text>
</comment>
<dbReference type="AlphaFoldDB" id="A0A7I9ZHL9"/>
<dbReference type="Pfam" id="PF01266">
    <property type="entry name" value="DAO"/>
    <property type="match status" value="1"/>
</dbReference>
<dbReference type="PANTHER" id="PTHR13847:SF285">
    <property type="entry name" value="FAD DEPENDENT OXIDOREDUCTASE DOMAIN-CONTAINING PROTEIN"/>
    <property type="match status" value="1"/>
</dbReference>
<dbReference type="GO" id="GO:0005737">
    <property type="term" value="C:cytoplasm"/>
    <property type="evidence" value="ECO:0007669"/>
    <property type="project" value="TreeGrafter"/>
</dbReference>